<gene>
    <name evidence="1" type="ORF">RRG08_047978</name>
</gene>
<organism evidence="1 2">
    <name type="scientific">Elysia crispata</name>
    <name type="common">lettuce slug</name>
    <dbReference type="NCBI Taxonomy" id="231223"/>
    <lineage>
        <taxon>Eukaryota</taxon>
        <taxon>Metazoa</taxon>
        <taxon>Spiralia</taxon>
        <taxon>Lophotrochozoa</taxon>
        <taxon>Mollusca</taxon>
        <taxon>Gastropoda</taxon>
        <taxon>Heterobranchia</taxon>
        <taxon>Euthyneura</taxon>
        <taxon>Panpulmonata</taxon>
        <taxon>Sacoglossa</taxon>
        <taxon>Placobranchoidea</taxon>
        <taxon>Plakobranchidae</taxon>
        <taxon>Elysia</taxon>
    </lineage>
</organism>
<reference evidence="1" key="1">
    <citation type="journal article" date="2023" name="G3 (Bethesda)">
        <title>A reference genome for the long-term kleptoplast-retaining sea slug Elysia crispata morphotype clarki.</title>
        <authorList>
            <person name="Eastman K.E."/>
            <person name="Pendleton A.L."/>
            <person name="Shaikh M.A."/>
            <person name="Suttiyut T."/>
            <person name="Ogas R."/>
            <person name="Tomko P."/>
            <person name="Gavelis G."/>
            <person name="Widhalm J.R."/>
            <person name="Wisecaver J.H."/>
        </authorList>
    </citation>
    <scope>NUCLEOTIDE SEQUENCE</scope>
    <source>
        <strain evidence="1">ECLA1</strain>
    </source>
</reference>
<sequence length="151" mass="16635">MILWEDNYTEPEAFIIVTHTAKGGGGGGGERDSRVKTIYTVTSLLKELPYLDRPVLNPLPWQRAKYERWARVRSVSGWTSSSRADQHHGGTATGQAVSPMDRAWSALQDPSARASPGEMVRSADVVCPSIDSIIRHYTELDRGGFSTTSSR</sequence>
<evidence type="ECO:0000313" key="1">
    <source>
        <dbReference type="EMBL" id="KAK3775790.1"/>
    </source>
</evidence>
<keyword evidence="2" id="KW-1185">Reference proteome</keyword>
<name>A0AAE0ZUJ9_9GAST</name>
<dbReference type="AlphaFoldDB" id="A0AAE0ZUJ9"/>
<protein>
    <submittedName>
        <fullName evidence="1">Uncharacterized protein</fullName>
    </submittedName>
</protein>
<comment type="caution">
    <text evidence="1">The sequence shown here is derived from an EMBL/GenBank/DDBJ whole genome shotgun (WGS) entry which is preliminary data.</text>
</comment>
<accession>A0AAE0ZUJ9</accession>
<proteinExistence type="predicted"/>
<dbReference type="EMBL" id="JAWDGP010003273">
    <property type="protein sequence ID" value="KAK3775790.1"/>
    <property type="molecule type" value="Genomic_DNA"/>
</dbReference>
<evidence type="ECO:0000313" key="2">
    <source>
        <dbReference type="Proteomes" id="UP001283361"/>
    </source>
</evidence>
<dbReference type="Proteomes" id="UP001283361">
    <property type="component" value="Unassembled WGS sequence"/>
</dbReference>